<feature type="region of interest" description="Disordered" evidence="1">
    <location>
        <begin position="211"/>
        <end position="236"/>
    </location>
</feature>
<feature type="domain" description="C2H2-type" evidence="2">
    <location>
        <begin position="67"/>
        <end position="88"/>
    </location>
</feature>
<evidence type="ECO:0000259" key="2">
    <source>
        <dbReference type="PROSITE" id="PS00028"/>
    </source>
</evidence>
<feature type="region of interest" description="Disordered" evidence="1">
    <location>
        <begin position="566"/>
        <end position="627"/>
    </location>
</feature>
<feature type="compositionally biased region" description="Polar residues" evidence="1">
    <location>
        <begin position="282"/>
        <end position="296"/>
    </location>
</feature>
<sequence length="766" mass="85130">KCNEQIQSVNSVISQKDEELRLIRKEFKYAKKVVHAYERLVGPITKKNLSLSAEVANGFPTVNEHACNYCASVFISEHHLSSHVGRRHPDVDTLSPGGKQVLGKVPATAEDIEKIVHEKVAGVMNQWTSDMKEMMKGMSSQSATQAPAPPQPPVVIQQPNIDSVIEKALASRASQEMSQRLLFLEGKLDNMKSMMQTEIVHRSIAQFHSEPETDPYNRRMKSPKRKTHVGPLESVDGDEESCEIIYAENPAMESVPAGIQEVLKQSIDDLRQGLIEEIHRTASPSRHQEASNQPDIMTQRHNKSPSVSSLKSQKIKNAVEETDANRHDAAKRETQSAQSFSSTMNEGERLEASSATTFRFLADAEDELTIVSESGSVIIADEAFTAEDSRKVSIVANESQNVDAMPAQADNPPANAWEDHSQPGIETPKLIQLSTNLVVGDGETTPSIEAAINQVVNSDASPDQLPRAITTNEVKENSTINAHLPPTESRDKEWHVVFDEQPFSYVLSRIKHSPQYLQTEMKKLQDIVESCTEQDHQIMETFIADSKYDRTPILVRLEELMKHFDPVQSTHSRSGPNSGSNPVDSDQISALPAREQAQSLPPLNIHIESVTNSPRFEDEPRFSRSSVETEISTAEVNDIVTITAKVELQKSFANEAAKVVLRKQQQQQSIRIDNQHTTIAKNLDDEFQTEVEAFVARPESPNDIVISRRRSMPTDSTAHVDKNLFNGADVQRRASSGANVRQISAFVIPTGNAWDSDDDIEDIQLT</sequence>
<dbReference type="EMBL" id="HACM01003592">
    <property type="protein sequence ID" value="CRZ04034.1"/>
    <property type="molecule type" value="Transcribed_RNA"/>
</dbReference>
<organism evidence="3">
    <name type="scientific">Spongospora subterranea</name>
    <dbReference type="NCBI Taxonomy" id="70186"/>
    <lineage>
        <taxon>Eukaryota</taxon>
        <taxon>Sar</taxon>
        <taxon>Rhizaria</taxon>
        <taxon>Endomyxa</taxon>
        <taxon>Phytomyxea</taxon>
        <taxon>Plasmodiophorida</taxon>
        <taxon>Plasmodiophoridae</taxon>
        <taxon>Spongospora</taxon>
    </lineage>
</organism>
<evidence type="ECO:0000256" key="1">
    <source>
        <dbReference type="SAM" id="MobiDB-lite"/>
    </source>
</evidence>
<feature type="non-terminal residue" evidence="3">
    <location>
        <position position="1"/>
    </location>
</feature>
<name>A0A0H5R6V9_9EUKA</name>
<dbReference type="PROSITE" id="PS00028">
    <property type="entry name" value="ZINC_FINGER_C2H2_1"/>
    <property type="match status" value="1"/>
</dbReference>
<feature type="compositionally biased region" description="Polar residues" evidence="1">
    <location>
        <begin position="335"/>
        <end position="345"/>
    </location>
</feature>
<feature type="region of interest" description="Disordered" evidence="1">
    <location>
        <begin position="280"/>
        <end position="349"/>
    </location>
</feature>
<reference evidence="3" key="1">
    <citation type="submission" date="2015-04" db="EMBL/GenBank/DDBJ databases">
        <title>The genome sequence of the plant pathogenic Rhizarian Plasmodiophora brassicae reveals insights in its biotrophic life cycle and the origin of chitin synthesis.</title>
        <authorList>
            <person name="Schwelm A."/>
            <person name="Fogelqvist J."/>
            <person name="Knaust A."/>
            <person name="Julke S."/>
            <person name="Lilja T."/>
            <person name="Dhandapani V."/>
            <person name="Bonilla-Rosso G."/>
            <person name="Karlsson M."/>
            <person name="Shevchenko A."/>
            <person name="Choi S.R."/>
            <person name="Kim H.G."/>
            <person name="Park J.Y."/>
            <person name="Lim Y.P."/>
            <person name="Ludwig-Muller J."/>
            <person name="Dixelius C."/>
        </authorList>
    </citation>
    <scope>NUCLEOTIDE SEQUENCE</scope>
    <source>
        <tissue evidence="3">Potato root galls</tissue>
    </source>
</reference>
<proteinExistence type="predicted"/>
<dbReference type="InterPro" id="IPR013087">
    <property type="entry name" value="Znf_C2H2_type"/>
</dbReference>
<dbReference type="AlphaFoldDB" id="A0A0H5R6V9"/>
<evidence type="ECO:0000313" key="3">
    <source>
        <dbReference type="EMBL" id="CRZ04034.1"/>
    </source>
</evidence>
<feature type="compositionally biased region" description="Polar residues" evidence="1">
    <location>
        <begin position="567"/>
        <end position="588"/>
    </location>
</feature>
<protein>
    <recommendedName>
        <fullName evidence="2">C2H2-type domain-containing protein</fullName>
    </recommendedName>
</protein>
<feature type="compositionally biased region" description="Basic residues" evidence="1">
    <location>
        <begin position="218"/>
        <end position="228"/>
    </location>
</feature>
<feature type="compositionally biased region" description="Basic and acidic residues" evidence="1">
    <location>
        <begin position="317"/>
        <end position="334"/>
    </location>
</feature>
<accession>A0A0H5R6V9</accession>